<name>A0ABQ7E9V6_BRACR</name>
<gene>
    <name evidence="1" type="ORF">DY000_02023452</name>
</gene>
<proteinExistence type="predicted"/>
<evidence type="ECO:0000313" key="1">
    <source>
        <dbReference type="EMBL" id="KAF3593787.1"/>
    </source>
</evidence>
<dbReference type="EMBL" id="QGKV02000299">
    <property type="protein sequence ID" value="KAF3593787.1"/>
    <property type="molecule type" value="Genomic_DNA"/>
</dbReference>
<evidence type="ECO:0000313" key="2">
    <source>
        <dbReference type="Proteomes" id="UP000266723"/>
    </source>
</evidence>
<protein>
    <recommendedName>
        <fullName evidence="3">RING-type domain-containing protein</fullName>
    </recommendedName>
</protein>
<accession>A0ABQ7E9V6</accession>
<reference evidence="1 2" key="1">
    <citation type="journal article" date="2020" name="BMC Genomics">
        <title>Intraspecific diversification of the crop wild relative Brassica cretica Lam. using demographic model selection.</title>
        <authorList>
            <person name="Kioukis A."/>
            <person name="Michalopoulou V.A."/>
            <person name="Briers L."/>
            <person name="Pirintsos S."/>
            <person name="Studholme D.J."/>
            <person name="Pavlidis P."/>
            <person name="Sarris P.F."/>
        </authorList>
    </citation>
    <scope>NUCLEOTIDE SEQUENCE [LARGE SCALE GENOMIC DNA]</scope>
    <source>
        <strain evidence="2">cv. PFS-1207/04</strain>
    </source>
</reference>
<evidence type="ECO:0008006" key="3">
    <source>
        <dbReference type="Google" id="ProtNLM"/>
    </source>
</evidence>
<organism evidence="1 2">
    <name type="scientific">Brassica cretica</name>
    <name type="common">Mustard</name>
    <dbReference type="NCBI Taxonomy" id="69181"/>
    <lineage>
        <taxon>Eukaryota</taxon>
        <taxon>Viridiplantae</taxon>
        <taxon>Streptophyta</taxon>
        <taxon>Embryophyta</taxon>
        <taxon>Tracheophyta</taxon>
        <taxon>Spermatophyta</taxon>
        <taxon>Magnoliopsida</taxon>
        <taxon>eudicotyledons</taxon>
        <taxon>Gunneridae</taxon>
        <taxon>Pentapetalae</taxon>
        <taxon>rosids</taxon>
        <taxon>malvids</taxon>
        <taxon>Brassicales</taxon>
        <taxon>Brassicaceae</taxon>
        <taxon>Brassiceae</taxon>
        <taxon>Brassica</taxon>
    </lineage>
</organism>
<keyword evidence="2" id="KW-1185">Reference proteome</keyword>
<dbReference type="Proteomes" id="UP000266723">
    <property type="component" value="Unassembled WGS sequence"/>
</dbReference>
<dbReference type="SUPFAM" id="SSF57850">
    <property type="entry name" value="RING/U-box"/>
    <property type="match status" value="1"/>
</dbReference>
<sequence length="225" mass="24863">MCDSGYTLVRYDMDSEMPIQYLCFQQVKHKIKKTASDLDVSESTAAILLVKYEWNAAQLCSDHSILKHCATESSTLQIRTHCSLCGELVACSFISCGDCFCVRCLRGSVEQQLASNKLILSCPSQTCHKYLNFNHLPQDLLEEHLSALEIDLAKKTSLSGQCLSYLCNHKYALATAFCSLGYAVYTAFSWRKEIGVGMKVISVGSEVCFVLKISGSKTLAGFFSA</sequence>
<comment type="caution">
    <text evidence="1">The sequence shown here is derived from an EMBL/GenBank/DDBJ whole genome shotgun (WGS) entry which is preliminary data.</text>
</comment>